<reference evidence="1" key="1">
    <citation type="journal article" date="2023" name="Mol. Phylogenet. Evol.">
        <title>Genome-scale phylogeny and comparative genomics of the fungal order Sordariales.</title>
        <authorList>
            <person name="Hensen N."/>
            <person name="Bonometti L."/>
            <person name="Westerberg I."/>
            <person name="Brannstrom I.O."/>
            <person name="Guillou S."/>
            <person name="Cros-Aarteil S."/>
            <person name="Calhoun S."/>
            <person name="Haridas S."/>
            <person name="Kuo A."/>
            <person name="Mondo S."/>
            <person name="Pangilinan J."/>
            <person name="Riley R."/>
            <person name="LaButti K."/>
            <person name="Andreopoulos B."/>
            <person name="Lipzen A."/>
            <person name="Chen C."/>
            <person name="Yan M."/>
            <person name="Daum C."/>
            <person name="Ng V."/>
            <person name="Clum A."/>
            <person name="Steindorff A."/>
            <person name="Ohm R.A."/>
            <person name="Martin F."/>
            <person name="Silar P."/>
            <person name="Natvig D.O."/>
            <person name="Lalanne C."/>
            <person name="Gautier V."/>
            <person name="Ament-Velasquez S.L."/>
            <person name="Kruys A."/>
            <person name="Hutchinson M.I."/>
            <person name="Powell A.J."/>
            <person name="Barry K."/>
            <person name="Miller A.N."/>
            <person name="Grigoriev I.V."/>
            <person name="Debuchy R."/>
            <person name="Gladieux P."/>
            <person name="Hiltunen Thoren M."/>
            <person name="Johannesson H."/>
        </authorList>
    </citation>
    <scope>NUCLEOTIDE SEQUENCE</scope>
    <source>
        <strain evidence="1">CBS 757.83</strain>
    </source>
</reference>
<protein>
    <submittedName>
        <fullName evidence="1">Uncharacterized protein</fullName>
    </submittedName>
</protein>
<dbReference type="PANTHER" id="PTHR38886">
    <property type="entry name" value="SESA DOMAIN-CONTAINING PROTEIN"/>
    <property type="match status" value="1"/>
</dbReference>
<name>A0AAN6T0G5_9PEZI</name>
<dbReference type="EMBL" id="MU863648">
    <property type="protein sequence ID" value="KAK4099567.1"/>
    <property type="molecule type" value="Genomic_DNA"/>
</dbReference>
<dbReference type="PANTHER" id="PTHR38886:SF1">
    <property type="entry name" value="NACHT-NTPASE AND P-LOOP NTPASES N-TERMINAL DOMAIN-CONTAINING PROTEIN"/>
    <property type="match status" value="1"/>
</dbReference>
<reference evidence="1" key="2">
    <citation type="submission" date="2023-05" db="EMBL/GenBank/DDBJ databases">
        <authorList>
            <consortium name="Lawrence Berkeley National Laboratory"/>
            <person name="Steindorff A."/>
            <person name="Hensen N."/>
            <person name="Bonometti L."/>
            <person name="Westerberg I."/>
            <person name="Brannstrom I.O."/>
            <person name="Guillou S."/>
            <person name="Cros-Aarteil S."/>
            <person name="Calhoun S."/>
            <person name="Haridas S."/>
            <person name="Kuo A."/>
            <person name="Mondo S."/>
            <person name="Pangilinan J."/>
            <person name="Riley R."/>
            <person name="Labutti K."/>
            <person name="Andreopoulos B."/>
            <person name="Lipzen A."/>
            <person name="Chen C."/>
            <person name="Yanf M."/>
            <person name="Daum C."/>
            <person name="Ng V."/>
            <person name="Clum A."/>
            <person name="Ohm R."/>
            <person name="Martin F."/>
            <person name="Silar P."/>
            <person name="Natvig D."/>
            <person name="Lalanne C."/>
            <person name="Gautier V."/>
            <person name="Ament-Velasquez S.L."/>
            <person name="Kruys A."/>
            <person name="Hutchinson M.I."/>
            <person name="Powell A.J."/>
            <person name="Barry K."/>
            <person name="Miller A.N."/>
            <person name="Grigoriev I.V."/>
            <person name="Debuchy R."/>
            <person name="Gladieux P."/>
            <person name="Thoren M.H."/>
            <person name="Johannesson H."/>
        </authorList>
    </citation>
    <scope>NUCLEOTIDE SEQUENCE</scope>
    <source>
        <strain evidence="1">CBS 757.83</strain>
    </source>
</reference>
<comment type="caution">
    <text evidence="1">The sequence shown here is derived from an EMBL/GenBank/DDBJ whole genome shotgun (WGS) entry which is preliminary data.</text>
</comment>
<keyword evidence="2" id="KW-1185">Reference proteome</keyword>
<accession>A0AAN6T0G5</accession>
<dbReference type="AlphaFoldDB" id="A0AAN6T0G5"/>
<gene>
    <name evidence="1" type="ORF">N658DRAFT_498272</name>
</gene>
<evidence type="ECO:0000313" key="1">
    <source>
        <dbReference type="EMBL" id="KAK4099567.1"/>
    </source>
</evidence>
<proteinExistence type="predicted"/>
<dbReference type="Proteomes" id="UP001305647">
    <property type="component" value="Unassembled WGS sequence"/>
</dbReference>
<organism evidence="1 2">
    <name type="scientific">Parathielavia hyrcaniae</name>
    <dbReference type="NCBI Taxonomy" id="113614"/>
    <lineage>
        <taxon>Eukaryota</taxon>
        <taxon>Fungi</taxon>
        <taxon>Dikarya</taxon>
        <taxon>Ascomycota</taxon>
        <taxon>Pezizomycotina</taxon>
        <taxon>Sordariomycetes</taxon>
        <taxon>Sordariomycetidae</taxon>
        <taxon>Sordariales</taxon>
        <taxon>Chaetomiaceae</taxon>
        <taxon>Parathielavia</taxon>
    </lineage>
</organism>
<evidence type="ECO:0000313" key="2">
    <source>
        <dbReference type="Proteomes" id="UP001305647"/>
    </source>
</evidence>
<sequence length="627" mass="70170">MAKIARSIAHAFTKGRKSAPAEFRELENQLYSLSAVLVAFKDICGPDFAAVTIDPAHLPARFQNEDQNGAHTVSRMLDSCRETLKHLEKIVHEYGPVSAPTDPSMPRLRRWNTDLVRNYKKIAWTTEAGDLATLRSQLMVHTNSLDLVLGIIMSSRTLRIEDSLKEHSNMVKDIHTWWAQNIRDAANVRTEPALEKYQSVEPQSATSPLFFEVHYSSNDNSQLLCAQACLHDDWKDVGSVQIFVCKCNQTETSVFGSRHPRVEKIALSPLCFPFRQAGDTTSWTLFKALDKSTNQMVSITIKNVAASDIVEFETSFIQPLAEARAGDMVLNGLSNQLAHLSISNGRIRALNLHSNLKSLHSLITSVTFQVGHRSLSKLHVNGLTLVNYRELGHQNAHPVDSALDHAELSIYYDNQGMTKTGDITKTIVHLNQASILKADESNACVVIEGVECLGFNQELQLYRLEKADVALHVTSQEGSKTLHQELKDMRRELLITSLRYPRPDETVVLHLQATEVQCEVAIISDAELLITRSQQNKYRLIVTSRNRCTVLSQILPDTFFTAPPTRSPSFSSPTWVVQVQDGGKREMAYYPNGFRFLSFQSSNAEKMFELGRSVVIGATPVQTLSLE</sequence>